<organism evidence="2 3">
    <name type="scientific">Sphingoaurantiacus capsulatus</name>
    <dbReference type="NCBI Taxonomy" id="1771310"/>
    <lineage>
        <taxon>Bacteria</taxon>
        <taxon>Pseudomonadati</taxon>
        <taxon>Pseudomonadota</taxon>
        <taxon>Alphaproteobacteria</taxon>
        <taxon>Sphingomonadales</taxon>
        <taxon>Sphingosinicellaceae</taxon>
        <taxon>Sphingoaurantiacus</taxon>
    </lineage>
</organism>
<sequence>MANEREDLGSDSVGPSGTDFNSTGHLGGLRGTADGRNPSRDGDPSIRGEDSLDGASIIDTNLVAGGPGPDPRDFDDE</sequence>
<dbReference type="Proteomes" id="UP001595615">
    <property type="component" value="Unassembled WGS sequence"/>
</dbReference>
<gene>
    <name evidence="2" type="ORF">ACFOMD_12960</name>
</gene>
<evidence type="ECO:0000256" key="1">
    <source>
        <dbReference type="SAM" id="MobiDB-lite"/>
    </source>
</evidence>
<feature type="compositionally biased region" description="Polar residues" evidence="1">
    <location>
        <begin position="13"/>
        <end position="24"/>
    </location>
</feature>
<comment type="caution">
    <text evidence="2">The sequence shown here is derived from an EMBL/GenBank/DDBJ whole genome shotgun (WGS) entry which is preliminary data.</text>
</comment>
<evidence type="ECO:0000313" key="3">
    <source>
        <dbReference type="Proteomes" id="UP001595615"/>
    </source>
</evidence>
<dbReference type="RefSeq" id="WP_380862030.1">
    <property type="nucleotide sequence ID" value="NZ_JBHRXV010000011.1"/>
</dbReference>
<feature type="compositionally biased region" description="Basic and acidic residues" evidence="1">
    <location>
        <begin position="37"/>
        <end position="50"/>
    </location>
</feature>
<keyword evidence="3" id="KW-1185">Reference proteome</keyword>
<dbReference type="EMBL" id="JBHRXV010000011">
    <property type="protein sequence ID" value="MFC3713488.1"/>
    <property type="molecule type" value="Genomic_DNA"/>
</dbReference>
<protein>
    <recommendedName>
        <fullName evidence="4">Chemotaxis protein</fullName>
    </recommendedName>
</protein>
<accession>A0ABV7XDZ1</accession>
<evidence type="ECO:0000313" key="2">
    <source>
        <dbReference type="EMBL" id="MFC3713488.1"/>
    </source>
</evidence>
<reference evidence="3" key="1">
    <citation type="journal article" date="2019" name="Int. J. Syst. Evol. Microbiol.">
        <title>The Global Catalogue of Microorganisms (GCM) 10K type strain sequencing project: providing services to taxonomists for standard genome sequencing and annotation.</title>
        <authorList>
            <consortium name="The Broad Institute Genomics Platform"/>
            <consortium name="The Broad Institute Genome Sequencing Center for Infectious Disease"/>
            <person name="Wu L."/>
            <person name="Ma J."/>
        </authorList>
    </citation>
    <scope>NUCLEOTIDE SEQUENCE [LARGE SCALE GENOMIC DNA]</scope>
    <source>
        <strain evidence="3">KCTC 42644</strain>
    </source>
</reference>
<name>A0ABV7XDZ1_9SPHN</name>
<evidence type="ECO:0008006" key="4">
    <source>
        <dbReference type="Google" id="ProtNLM"/>
    </source>
</evidence>
<feature type="region of interest" description="Disordered" evidence="1">
    <location>
        <begin position="1"/>
        <end position="77"/>
    </location>
</feature>
<proteinExistence type="predicted"/>